<dbReference type="InterPro" id="IPR036102">
    <property type="entry name" value="OsmC/Ohrsf"/>
</dbReference>
<comment type="caution">
    <text evidence="1">The sequence shown here is derived from an EMBL/GenBank/DDBJ whole genome shotgun (WGS) entry which is preliminary data.</text>
</comment>
<dbReference type="InterPro" id="IPR015946">
    <property type="entry name" value="KH_dom-like_a/b"/>
</dbReference>
<dbReference type="OrthoDB" id="9804010at2"/>
<keyword evidence="2" id="KW-1185">Reference proteome</keyword>
<evidence type="ECO:0000313" key="2">
    <source>
        <dbReference type="Proteomes" id="UP000321497"/>
    </source>
</evidence>
<organism evidence="1 2">
    <name type="scientific">Aequorivita antarctica</name>
    <dbReference type="NCBI Taxonomy" id="153266"/>
    <lineage>
        <taxon>Bacteria</taxon>
        <taxon>Pseudomonadati</taxon>
        <taxon>Bacteroidota</taxon>
        <taxon>Flavobacteriia</taxon>
        <taxon>Flavobacteriales</taxon>
        <taxon>Flavobacteriaceae</taxon>
        <taxon>Aequorivita</taxon>
    </lineage>
</organism>
<protein>
    <submittedName>
        <fullName evidence="1">OsmC family protein</fullName>
    </submittedName>
</protein>
<dbReference type="RefSeq" id="WP_111844286.1">
    <property type="nucleotide sequence ID" value="NZ_UEGI01000005.1"/>
</dbReference>
<dbReference type="PANTHER" id="PTHR34352:SF1">
    <property type="entry name" value="PROTEIN YHFA"/>
    <property type="match status" value="1"/>
</dbReference>
<dbReference type="InterPro" id="IPR003718">
    <property type="entry name" value="OsmC/Ohr_fam"/>
</dbReference>
<sequence length="139" mass="15437">MKVQINRINDNYLFEAIGASGVPVLIDNKTDEQPKGSSPMELLLMGVGGCSAIDVVSILKKQRQEIISYKMEVEGQRKEVRDAKPFEAIHVKLYLEGKIDEAKAIRAAQLSFEKYCSVSITMEASVKITYSIILNGKTL</sequence>
<gene>
    <name evidence="1" type="ORF">ESU54_09740</name>
</gene>
<dbReference type="AlphaFoldDB" id="A0A5C6YYW0"/>
<dbReference type="SUPFAM" id="SSF82784">
    <property type="entry name" value="OsmC-like"/>
    <property type="match status" value="1"/>
</dbReference>
<dbReference type="EMBL" id="VORT01000006">
    <property type="protein sequence ID" value="TXD72925.1"/>
    <property type="molecule type" value="Genomic_DNA"/>
</dbReference>
<evidence type="ECO:0000313" key="1">
    <source>
        <dbReference type="EMBL" id="TXD72925.1"/>
    </source>
</evidence>
<proteinExistence type="predicted"/>
<dbReference type="Gene3D" id="3.30.300.20">
    <property type="match status" value="1"/>
</dbReference>
<dbReference type="Proteomes" id="UP000321497">
    <property type="component" value="Unassembled WGS sequence"/>
</dbReference>
<accession>A0A5C6YYW0</accession>
<reference evidence="1 2" key="1">
    <citation type="submission" date="2019-08" db="EMBL/GenBank/DDBJ databases">
        <title>Genome of Aequorivita antarctica SW49 (type strain).</title>
        <authorList>
            <person name="Bowman J.P."/>
        </authorList>
    </citation>
    <scope>NUCLEOTIDE SEQUENCE [LARGE SCALE GENOMIC DNA]</scope>
    <source>
        <strain evidence="1 2">SW49</strain>
    </source>
</reference>
<dbReference type="Pfam" id="PF02566">
    <property type="entry name" value="OsmC"/>
    <property type="match status" value="1"/>
</dbReference>
<name>A0A5C6YYW0_9FLAO</name>
<dbReference type="PANTHER" id="PTHR34352">
    <property type="entry name" value="PROTEIN YHFA"/>
    <property type="match status" value="1"/>
</dbReference>